<dbReference type="SUPFAM" id="SSF47370">
    <property type="entry name" value="Bromodomain"/>
    <property type="match status" value="2"/>
</dbReference>
<evidence type="ECO:0000313" key="11">
    <source>
        <dbReference type="Proteomes" id="UP001215151"/>
    </source>
</evidence>
<dbReference type="Pfam" id="PF00583">
    <property type="entry name" value="Acetyltransf_1"/>
    <property type="match status" value="1"/>
</dbReference>
<feature type="region of interest" description="Disordered" evidence="7">
    <location>
        <begin position="175"/>
        <end position="254"/>
    </location>
</feature>
<keyword evidence="5" id="KW-0539">Nucleus</keyword>
<name>A0AAD7TP45_9APHY</name>
<feature type="region of interest" description="Disordered" evidence="7">
    <location>
        <begin position="47"/>
        <end position="66"/>
    </location>
</feature>
<dbReference type="InterPro" id="IPR000182">
    <property type="entry name" value="GNAT_dom"/>
</dbReference>
<evidence type="ECO:0000256" key="3">
    <source>
        <dbReference type="ARBA" id="ARBA00023117"/>
    </source>
</evidence>
<dbReference type="SUPFAM" id="SSF55729">
    <property type="entry name" value="Acyl-CoA N-acyltransferases (Nat)"/>
    <property type="match status" value="1"/>
</dbReference>
<accession>A0AAD7TP45</accession>
<dbReference type="AlphaFoldDB" id="A0AAD7TP45"/>
<comment type="caution">
    <text evidence="10">The sequence shown here is derived from an EMBL/GenBank/DDBJ whole genome shotgun (WGS) entry which is preliminary data.</text>
</comment>
<dbReference type="GO" id="GO:0010484">
    <property type="term" value="F:histone H3 acetyltransferase activity"/>
    <property type="evidence" value="ECO:0007669"/>
    <property type="project" value="TreeGrafter"/>
</dbReference>
<evidence type="ECO:0000313" key="10">
    <source>
        <dbReference type="EMBL" id="KAJ8469453.1"/>
    </source>
</evidence>
<evidence type="ECO:0000256" key="5">
    <source>
        <dbReference type="ARBA" id="ARBA00023242"/>
    </source>
</evidence>
<sequence length="681" mass="76347">MKVLYPTSHNIPNLPDSHLALKIARHSRCSICPTCPGLHPPPGWRVYGDEFDGNDSDDDDEPPPTSYLNRCQCGHGVDAHGADVSTIGHDEFIRRGRVAVRIDELLEDSGRLLDFDYSDEDIDSLRKQMKLPEPQSPASSLSDELEALVPSSPEKHSLSPASSFLSEIVEQRPTKKRRVSVDYSSLSEQEEEEEEEERPLAANAPQDKAREKGGRAVGSRSGKQVSSMKAKAQTAPANIPPPDEDDVSRSTNGVNGREAKVKLEEKMDEGQLSRLATGVTVDAAGPASAAPTGKPEKAAYVELRKGIIKIVAVENDRQPRSSVILTGLKTLFQKQLPKMPREYIARLVFDSNSKCLAIIKRGYKVVGGICYRPFPHRGFAEIVFFATASIDQVKGYGGMLMDHFKAHIRKTYPDMLYFLTYADNYAVGYFRKQGFSKEITLPRSRWAGYIKDYEGGTIMECKLLPKVDYLRWREITAQQREAVLEKIREKSRSHIVYPGLPQFQDGKGEGVSVDPRDVPGLRESGWTPEMQSMPVRPTGRNAERVAMEKLLSDLKAHSAAWPFQQPVNAQEVADYYDVITHPMGTSSSPPLSPSLFLHTTAFDANMRRAADLSTMEHKLDTNQYPDVDAFLDDAQLIFDNCRTYNPEDTVYHRSATKLEKYMRERMKEYGLSRSSKIKRED</sequence>
<dbReference type="GO" id="GO:0000123">
    <property type="term" value="C:histone acetyltransferase complex"/>
    <property type="evidence" value="ECO:0007669"/>
    <property type="project" value="TreeGrafter"/>
</dbReference>
<evidence type="ECO:0000256" key="7">
    <source>
        <dbReference type="SAM" id="MobiDB-lite"/>
    </source>
</evidence>
<evidence type="ECO:0000256" key="2">
    <source>
        <dbReference type="ARBA" id="ARBA00008607"/>
    </source>
</evidence>
<protein>
    <recommendedName>
        <fullName evidence="12">Histone acetyltransferase GCN5</fullName>
    </recommendedName>
</protein>
<dbReference type="SMART" id="SM00297">
    <property type="entry name" value="BROMO"/>
    <property type="match status" value="1"/>
</dbReference>
<dbReference type="Pfam" id="PF00439">
    <property type="entry name" value="Bromodomain"/>
    <property type="match status" value="2"/>
</dbReference>
<evidence type="ECO:0000259" key="8">
    <source>
        <dbReference type="PROSITE" id="PS50014"/>
    </source>
</evidence>
<keyword evidence="11" id="KW-1185">Reference proteome</keyword>
<organism evidence="10 11">
    <name type="scientific">Trametes cubensis</name>
    <dbReference type="NCBI Taxonomy" id="1111947"/>
    <lineage>
        <taxon>Eukaryota</taxon>
        <taxon>Fungi</taxon>
        <taxon>Dikarya</taxon>
        <taxon>Basidiomycota</taxon>
        <taxon>Agaricomycotina</taxon>
        <taxon>Agaricomycetes</taxon>
        <taxon>Polyporales</taxon>
        <taxon>Polyporaceae</taxon>
        <taxon>Trametes</taxon>
    </lineage>
</organism>
<gene>
    <name evidence="10" type="ORF">ONZ51_g8988</name>
</gene>
<dbReference type="InterPro" id="IPR036427">
    <property type="entry name" value="Bromodomain-like_sf"/>
</dbReference>
<dbReference type="PROSITE" id="PS51186">
    <property type="entry name" value="GNAT"/>
    <property type="match status" value="1"/>
</dbReference>
<feature type="region of interest" description="Disordered" evidence="7">
    <location>
        <begin position="131"/>
        <end position="162"/>
    </location>
</feature>
<evidence type="ECO:0000256" key="6">
    <source>
        <dbReference type="PROSITE-ProRule" id="PRU00035"/>
    </source>
</evidence>
<dbReference type="InterPro" id="IPR037800">
    <property type="entry name" value="GCN5"/>
</dbReference>
<dbReference type="GO" id="GO:0045944">
    <property type="term" value="P:positive regulation of transcription by RNA polymerase II"/>
    <property type="evidence" value="ECO:0007669"/>
    <property type="project" value="TreeGrafter"/>
</dbReference>
<dbReference type="InterPro" id="IPR001487">
    <property type="entry name" value="Bromodomain"/>
</dbReference>
<dbReference type="PRINTS" id="PR00503">
    <property type="entry name" value="BROMODOMAIN"/>
</dbReference>
<proteinExistence type="inferred from homology"/>
<dbReference type="PANTHER" id="PTHR45750">
    <property type="entry name" value="GH11602P"/>
    <property type="match status" value="1"/>
</dbReference>
<dbReference type="Gene3D" id="1.20.920.10">
    <property type="entry name" value="Bromodomain-like"/>
    <property type="match status" value="1"/>
</dbReference>
<dbReference type="PANTHER" id="PTHR45750:SF3">
    <property type="entry name" value="HISTONE ACETYLTRANSFERASE"/>
    <property type="match status" value="1"/>
</dbReference>
<feature type="compositionally biased region" description="Acidic residues" evidence="7">
    <location>
        <begin position="49"/>
        <end position="62"/>
    </location>
</feature>
<dbReference type="EMBL" id="JAPEVG010000289">
    <property type="protein sequence ID" value="KAJ8469453.1"/>
    <property type="molecule type" value="Genomic_DNA"/>
</dbReference>
<dbReference type="Proteomes" id="UP001215151">
    <property type="component" value="Unassembled WGS sequence"/>
</dbReference>
<evidence type="ECO:0000256" key="4">
    <source>
        <dbReference type="ARBA" id="ARBA00023159"/>
    </source>
</evidence>
<dbReference type="CDD" id="cd05509">
    <property type="entry name" value="Bromo_gcn5_like"/>
    <property type="match status" value="1"/>
</dbReference>
<reference evidence="10" key="1">
    <citation type="submission" date="2022-11" db="EMBL/GenBank/DDBJ databases">
        <title>Genome Sequence of Cubamyces cubensis.</title>
        <authorList>
            <person name="Buettner E."/>
        </authorList>
    </citation>
    <scope>NUCLEOTIDE SEQUENCE</scope>
    <source>
        <strain evidence="10">MPL-01</strain>
    </source>
</reference>
<dbReference type="InterPro" id="IPR016181">
    <property type="entry name" value="Acyl_CoA_acyltransferase"/>
</dbReference>
<feature type="domain" description="N-acetyltransferase" evidence="9">
    <location>
        <begin position="308"/>
        <end position="464"/>
    </location>
</feature>
<dbReference type="GO" id="GO:0005634">
    <property type="term" value="C:nucleus"/>
    <property type="evidence" value="ECO:0007669"/>
    <property type="project" value="UniProtKB-SubCell"/>
</dbReference>
<evidence type="ECO:0008006" key="12">
    <source>
        <dbReference type="Google" id="ProtNLM"/>
    </source>
</evidence>
<feature type="compositionally biased region" description="Acidic residues" evidence="7">
    <location>
        <begin position="188"/>
        <end position="197"/>
    </location>
</feature>
<dbReference type="PROSITE" id="PS50014">
    <property type="entry name" value="BROMODOMAIN_2"/>
    <property type="match status" value="1"/>
</dbReference>
<comment type="similarity">
    <text evidence="2">Belongs to the acetyltransferase family. GCN5 subfamily.</text>
</comment>
<dbReference type="Gene3D" id="3.40.630.30">
    <property type="match status" value="1"/>
</dbReference>
<evidence type="ECO:0000256" key="1">
    <source>
        <dbReference type="ARBA" id="ARBA00004123"/>
    </source>
</evidence>
<evidence type="ECO:0000259" key="9">
    <source>
        <dbReference type="PROSITE" id="PS51186"/>
    </source>
</evidence>
<comment type="subcellular location">
    <subcellularLocation>
        <location evidence="1">Nucleus</location>
    </subcellularLocation>
</comment>
<feature type="domain" description="Bromo" evidence="8">
    <location>
        <begin position="555"/>
        <end position="652"/>
    </location>
</feature>
<dbReference type="CDD" id="cd04301">
    <property type="entry name" value="NAT_SF"/>
    <property type="match status" value="1"/>
</dbReference>
<keyword evidence="4" id="KW-0010">Activator</keyword>
<keyword evidence="3 6" id="KW-0103">Bromodomain</keyword>